<evidence type="ECO:0000256" key="11">
    <source>
        <dbReference type="ARBA" id="ARBA00023204"/>
    </source>
</evidence>
<reference evidence="15 16" key="1">
    <citation type="journal article" date="2012" name="MBio">
        <title>De novo assembly of the Pneumocystis jirovecii genome from a single bronchoalveolar lavage fluid specimen from a patient.</title>
        <authorList>
            <person name="Cisse O.H."/>
            <person name="Pagni M."/>
            <person name="Hauser P.M."/>
        </authorList>
    </citation>
    <scope>NUCLEOTIDE SEQUENCE [LARGE SCALE GENOMIC DNA]</scope>
    <source>
        <strain evidence="15 16">SE8</strain>
    </source>
</reference>
<feature type="domain" description="ERCC4" evidence="14">
    <location>
        <begin position="197"/>
        <end position="457"/>
    </location>
</feature>
<evidence type="ECO:0000313" key="16">
    <source>
        <dbReference type="Proteomes" id="UP000010422"/>
    </source>
</evidence>
<dbReference type="GO" id="GO:0000712">
    <property type="term" value="P:resolution of meiotic recombination intermediates"/>
    <property type="evidence" value="ECO:0007669"/>
    <property type="project" value="TreeGrafter"/>
</dbReference>
<dbReference type="InterPro" id="IPR033310">
    <property type="entry name" value="Mms4/EME1/EME2"/>
</dbReference>
<dbReference type="EMBL" id="CAKM01000269">
    <property type="protein sequence ID" value="CCJ30842.1"/>
    <property type="molecule type" value="Genomic_DNA"/>
</dbReference>
<comment type="similarity">
    <text evidence="3">Belongs to the EME1/MMS4 family.</text>
</comment>
<name>L0PF40_PNEJI</name>
<dbReference type="PANTHER" id="PTHR21077">
    <property type="entry name" value="EME1 PROTEIN"/>
    <property type="match status" value="1"/>
</dbReference>
<dbReference type="GO" id="GO:0031297">
    <property type="term" value="P:replication fork processing"/>
    <property type="evidence" value="ECO:0007669"/>
    <property type="project" value="TreeGrafter"/>
</dbReference>
<dbReference type="GO" id="GO:0048476">
    <property type="term" value="C:Holliday junction resolvase complex"/>
    <property type="evidence" value="ECO:0007669"/>
    <property type="project" value="InterPro"/>
</dbReference>
<dbReference type="GO" id="GO:0005634">
    <property type="term" value="C:nucleus"/>
    <property type="evidence" value="ECO:0007669"/>
    <property type="project" value="UniProtKB-SubCell"/>
</dbReference>
<evidence type="ECO:0000259" key="14">
    <source>
        <dbReference type="SMART" id="SM00891"/>
    </source>
</evidence>
<comment type="caution">
    <text evidence="15">The sequence shown here is derived from an EMBL/GenBank/DDBJ whole genome shotgun (WGS) entry which is preliminary data.</text>
</comment>
<evidence type="ECO:0000256" key="3">
    <source>
        <dbReference type="ARBA" id="ARBA00005313"/>
    </source>
</evidence>
<organism evidence="16">
    <name type="scientific">Pneumocystis jirovecii</name>
    <name type="common">Human pneumocystis pneumonia agent</name>
    <dbReference type="NCBI Taxonomy" id="42068"/>
    <lineage>
        <taxon>Eukaryota</taxon>
        <taxon>Fungi</taxon>
        <taxon>Dikarya</taxon>
        <taxon>Ascomycota</taxon>
        <taxon>Taphrinomycotina</taxon>
        <taxon>Pneumocystomycetes</taxon>
        <taxon>Pneumocystaceae</taxon>
        <taxon>Pneumocystis</taxon>
    </lineage>
</organism>
<evidence type="ECO:0000256" key="2">
    <source>
        <dbReference type="ARBA" id="ARBA00004123"/>
    </source>
</evidence>
<keyword evidence="4" id="KW-0540">Nuclease</keyword>
<dbReference type="FunCoup" id="L0PF40">
    <property type="interactions" value="14"/>
</dbReference>
<sequence>MANKKADIADDFDIPIVIIEDSPECEKLYSISSKKSEKKKGNCYEKDTSSVMGNDSQIDLERIKSDENEQSIIDISSSSISFTDEHDEIRNLDSEDAVEKEILDSKRYSPHTSSILSTVDEFLLNIMKSTSAMDSEACPEYLGTSSNSKSKNNYDPKNVTIIDQKVLKNTRKNFEKKRLSALRNVNKLKSKKECIKEIIVDIDKNILSSPLGSILSDLLKKSECEFNEWSSPIPNLIFWKRKVVAEYDEKLGYFVPIPEVIRPEQHVLIYMKASELLKIESDSSMDELIQRLMKEFPKSKILFMIESIDALLKKIKNDRNRRYADVIRANIELNNLEKNNLETILMPSEEIDEKIENMMLRLQLVHNTFIVNTSSVENSAEWIYVLTGDISTIPYKLKMKLQLSSSFCMESGQIKTGVDPKDTYFKLLQMIYKVTPQIANVIIEKYPKISYLVSAFRENGPEALSNLMIGNLMKRKIGPVLSKRIFHAFMTSDSTAYYI</sequence>
<dbReference type="GO" id="GO:0008821">
    <property type="term" value="F:crossover junction DNA endonuclease activity"/>
    <property type="evidence" value="ECO:0007669"/>
    <property type="project" value="TreeGrafter"/>
</dbReference>
<keyword evidence="11" id="KW-0234">DNA repair</keyword>
<evidence type="ECO:0000256" key="7">
    <source>
        <dbReference type="ARBA" id="ARBA00022763"/>
    </source>
</evidence>
<dbReference type="GO" id="GO:0006302">
    <property type="term" value="P:double-strand break repair"/>
    <property type="evidence" value="ECO:0007669"/>
    <property type="project" value="TreeGrafter"/>
</dbReference>
<dbReference type="Gene3D" id="1.10.150.670">
    <property type="entry name" value="Crossover junction endonuclease EME1, DNA-binding domain"/>
    <property type="match status" value="1"/>
</dbReference>
<dbReference type="Pfam" id="PF02732">
    <property type="entry name" value="ERCC4"/>
    <property type="match status" value="1"/>
</dbReference>
<proteinExistence type="inferred from homology"/>
<evidence type="ECO:0000256" key="13">
    <source>
        <dbReference type="ARBA" id="ARBA00023254"/>
    </source>
</evidence>
<evidence type="ECO:0000256" key="8">
    <source>
        <dbReference type="ARBA" id="ARBA00022801"/>
    </source>
</evidence>
<dbReference type="PANTHER" id="PTHR21077:SF5">
    <property type="entry name" value="CROSSOVER JUNCTION ENDONUCLEASE MMS4"/>
    <property type="match status" value="1"/>
</dbReference>
<dbReference type="Proteomes" id="UP000010422">
    <property type="component" value="Unassembled WGS sequence"/>
</dbReference>
<dbReference type="InParanoid" id="L0PF40"/>
<evidence type="ECO:0000256" key="10">
    <source>
        <dbReference type="ARBA" id="ARBA00023172"/>
    </source>
</evidence>
<keyword evidence="13" id="KW-0469">Meiosis</keyword>
<dbReference type="InterPro" id="IPR047521">
    <property type="entry name" value="XPF_nuclease_EME1_ascomycetes"/>
</dbReference>
<evidence type="ECO:0000256" key="5">
    <source>
        <dbReference type="ARBA" id="ARBA00022723"/>
    </source>
</evidence>
<dbReference type="AlphaFoldDB" id="L0PF40"/>
<keyword evidence="9" id="KW-0460">Magnesium</keyword>
<keyword evidence="5" id="KW-0479">Metal-binding</keyword>
<accession>L0PF40</accession>
<keyword evidence="12" id="KW-0539">Nucleus</keyword>
<keyword evidence="8" id="KW-0378">Hydrolase</keyword>
<dbReference type="VEuPathDB" id="FungiDB:PNEJI1_001005"/>
<keyword evidence="10" id="KW-0233">DNA recombination</keyword>
<dbReference type="GO" id="GO:0031573">
    <property type="term" value="P:mitotic intra-S DNA damage checkpoint signaling"/>
    <property type="evidence" value="ECO:0007669"/>
    <property type="project" value="TreeGrafter"/>
</dbReference>
<gene>
    <name evidence="15" type="ORF">PNEJI1_001005</name>
</gene>
<dbReference type="GO" id="GO:0046872">
    <property type="term" value="F:metal ion binding"/>
    <property type="evidence" value="ECO:0007669"/>
    <property type="project" value="UniProtKB-KW"/>
</dbReference>
<comment type="subcellular location">
    <subcellularLocation>
        <location evidence="2">Nucleus</location>
    </subcellularLocation>
</comment>
<evidence type="ECO:0000256" key="4">
    <source>
        <dbReference type="ARBA" id="ARBA00022722"/>
    </source>
</evidence>
<evidence type="ECO:0000256" key="1">
    <source>
        <dbReference type="ARBA" id="ARBA00001946"/>
    </source>
</evidence>
<dbReference type="SMART" id="SM00891">
    <property type="entry name" value="ERCC4"/>
    <property type="match status" value="1"/>
</dbReference>
<comment type="cofactor">
    <cofactor evidence="1">
        <name>Mg(2+)</name>
        <dbReference type="ChEBI" id="CHEBI:18420"/>
    </cofactor>
</comment>
<dbReference type="Gene3D" id="3.40.50.10130">
    <property type="match status" value="1"/>
</dbReference>
<dbReference type="GO" id="GO:0003677">
    <property type="term" value="F:DNA binding"/>
    <property type="evidence" value="ECO:0007669"/>
    <property type="project" value="InterPro"/>
</dbReference>
<evidence type="ECO:0000256" key="9">
    <source>
        <dbReference type="ARBA" id="ARBA00022842"/>
    </source>
</evidence>
<dbReference type="CDD" id="cd20085">
    <property type="entry name" value="XPF_nuclease_Mms4"/>
    <property type="match status" value="1"/>
</dbReference>
<evidence type="ECO:0000256" key="12">
    <source>
        <dbReference type="ARBA" id="ARBA00023242"/>
    </source>
</evidence>
<dbReference type="InterPro" id="IPR042530">
    <property type="entry name" value="EME1/EME2_C"/>
</dbReference>
<dbReference type="InterPro" id="IPR006166">
    <property type="entry name" value="ERCC4_domain"/>
</dbReference>
<evidence type="ECO:0000313" key="15">
    <source>
        <dbReference type="EMBL" id="CCJ30842.1"/>
    </source>
</evidence>
<keyword evidence="6" id="KW-0255">Endonuclease</keyword>
<evidence type="ECO:0000256" key="6">
    <source>
        <dbReference type="ARBA" id="ARBA00022759"/>
    </source>
</evidence>
<keyword evidence="7" id="KW-0227">DNA damage</keyword>
<protein>
    <recommendedName>
        <fullName evidence="14">ERCC4 domain-containing protein</fullName>
    </recommendedName>
</protein>
<dbReference type="STRING" id="1209962.L0PF40"/>